<dbReference type="AlphaFoldDB" id="A0A178LVL9"/>
<keyword evidence="4 6" id="KW-0472">Membrane</keyword>
<feature type="transmembrane region" description="Helical" evidence="6">
    <location>
        <begin position="229"/>
        <end position="255"/>
    </location>
</feature>
<feature type="transmembrane region" description="Helical" evidence="6">
    <location>
        <begin position="63"/>
        <end position="89"/>
    </location>
</feature>
<feature type="transmembrane region" description="Helical" evidence="6">
    <location>
        <begin position="146"/>
        <end position="169"/>
    </location>
</feature>
<proteinExistence type="inferred from homology"/>
<evidence type="ECO:0000256" key="3">
    <source>
        <dbReference type="ARBA" id="ARBA00022989"/>
    </source>
</evidence>
<dbReference type="InterPro" id="IPR047817">
    <property type="entry name" value="ABC2_TM_bact-type"/>
</dbReference>
<organism evidence="8 9">
    <name type="scientific">Mycolicibacterium iranicum</name>
    <name type="common">Mycobacterium iranicum</name>
    <dbReference type="NCBI Taxonomy" id="912594"/>
    <lineage>
        <taxon>Bacteria</taxon>
        <taxon>Bacillati</taxon>
        <taxon>Actinomycetota</taxon>
        <taxon>Actinomycetes</taxon>
        <taxon>Mycobacteriales</taxon>
        <taxon>Mycobacteriaceae</taxon>
        <taxon>Mycolicibacterium</taxon>
    </lineage>
</organism>
<keyword evidence="3 6" id="KW-1133">Transmembrane helix</keyword>
<dbReference type="EMBL" id="LWCS01000026">
    <property type="protein sequence ID" value="OAN37611.1"/>
    <property type="molecule type" value="Genomic_DNA"/>
</dbReference>
<dbReference type="PROSITE" id="PS51012">
    <property type="entry name" value="ABC_TM2"/>
    <property type="match status" value="1"/>
</dbReference>
<dbReference type="InterPro" id="IPR000412">
    <property type="entry name" value="ABC_2_transport"/>
</dbReference>
<evidence type="ECO:0000256" key="5">
    <source>
        <dbReference type="ARBA" id="ARBA00023251"/>
    </source>
</evidence>
<comment type="subcellular location">
    <subcellularLocation>
        <location evidence="6">Cell membrane</location>
        <topology evidence="6">Multi-pass membrane protein</topology>
    </subcellularLocation>
    <subcellularLocation>
        <location evidence="1">Membrane</location>
        <topology evidence="1">Multi-pass membrane protein</topology>
    </subcellularLocation>
</comment>
<comment type="similarity">
    <text evidence="6">Belongs to the ABC-2 integral membrane protein family.</text>
</comment>
<evidence type="ECO:0000256" key="1">
    <source>
        <dbReference type="ARBA" id="ARBA00004141"/>
    </source>
</evidence>
<feature type="transmembrane region" description="Helical" evidence="6">
    <location>
        <begin position="176"/>
        <end position="193"/>
    </location>
</feature>
<dbReference type="PIRSF" id="PIRSF006648">
    <property type="entry name" value="DrrB"/>
    <property type="match status" value="1"/>
</dbReference>
<keyword evidence="5" id="KW-0046">Antibiotic resistance</keyword>
<evidence type="ECO:0000313" key="8">
    <source>
        <dbReference type="EMBL" id="OAN37611.1"/>
    </source>
</evidence>
<keyword evidence="6" id="KW-1003">Cell membrane</keyword>
<dbReference type="GO" id="GO:0140359">
    <property type="term" value="F:ABC-type transporter activity"/>
    <property type="evidence" value="ECO:0007669"/>
    <property type="project" value="InterPro"/>
</dbReference>
<dbReference type="Proteomes" id="UP000078396">
    <property type="component" value="Unassembled WGS sequence"/>
</dbReference>
<evidence type="ECO:0000259" key="7">
    <source>
        <dbReference type="PROSITE" id="PS51012"/>
    </source>
</evidence>
<dbReference type="RefSeq" id="WP_064282473.1">
    <property type="nucleotide sequence ID" value="NZ_LWCS01000026.1"/>
</dbReference>
<evidence type="ECO:0000256" key="6">
    <source>
        <dbReference type="RuleBase" id="RU361157"/>
    </source>
</evidence>
<feature type="transmembrane region" description="Helical" evidence="6">
    <location>
        <begin position="121"/>
        <end position="140"/>
    </location>
</feature>
<keyword evidence="6" id="KW-0813">Transport</keyword>
<protein>
    <recommendedName>
        <fullName evidence="6">Transport permease protein</fullName>
    </recommendedName>
</protein>
<evidence type="ECO:0000256" key="4">
    <source>
        <dbReference type="ARBA" id="ARBA00023136"/>
    </source>
</evidence>
<comment type="caution">
    <text evidence="8">The sequence shown here is derived from an EMBL/GenBank/DDBJ whole genome shotgun (WGS) entry which is preliminary data.</text>
</comment>
<reference evidence="8 9" key="1">
    <citation type="submission" date="2016-04" db="EMBL/GenBank/DDBJ databases">
        <title>Draft Genome Sequences of Staphylococcus capitis Strain H36, S. capitis Strain H65, S. cohnii Strain H62, S. hominis Strain H69, Mycobacterium iranicum Strain H39, Plantibacter sp. Strain H53, Pseudomonas oryzihabitans Strain H72, and Microbacterium sp. Strain H83, isolated from residential settings.</title>
        <authorList>
            <person name="Lymperopoulou D."/>
            <person name="Adams R.I."/>
            <person name="Lindow S."/>
            <person name="Coil D.A."/>
            <person name="Jospin G."/>
            <person name="Eisen J.A."/>
        </authorList>
    </citation>
    <scope>NUCLEOTIDE SEQUENCE [LARGE SCALE GENOMIC DNA]</scope>
    <source>
        <strain evidence="8 9">H39</strain>
    </source>
</reference>
<feature type="transmembrane region" description="Helical" evidence="6">
    <location>
        <begin position="31"/>
        <end position="51"/>
    </location>
</feature>
<dbReference type="GO" id="GO:0046677">
    <property type="term" value="P:response to antibiotic"/>
    <property type="evidence" value="ECO:0007669"/>
    <property type="project" value="UniProtKB-KW"/>
</dbReference>
<keyword evidence="2 6" id="KW-0812">Transmembrane</keyword>
<dbReference type="GO" id="GO:0043190">
    <property type="term" value="C:ATP-binding cassette (ABC) transporter complex"/>
    <property type="evidence" value="ECO:0007669"/>
    <property type="project" value="InterPro"/>
</dbReference>
<accession>A0A178LVL9</accession>
<sequence>MTADTTLRSSLAVETLLFAGRLFTHWRREPLVPIQAVLFPTFLLITYHLLVGESVTKVTGTDSLYGLVPTCAVAGAMFGALAASFNIRVEREYGLLSRMWTLPVHRASALSGRLLAEAARTLVASAMITAVGVGLGLRFRGSWLDLMMFLIVPAVVAVVFSMALIAIAVRTSNSMLLMWLSVPAIGAAFASSGSPPVELLPAWIRPVIEFQPMAATIGAMRSLALGEPALWKILVGLLWTVGLAAVLGPLAVVGYRAAAESGP</sequence>
<dbReference type="PANTHER" id="PTHR43027:SF1">
    <property type="entry name" value="DOXORUBICIN RESISTANCE ABC TRANSPORTER PERMEASE PROTEIN DRRC-RELATED"/>
    <property type="match status" value="1"/>
</dbReference>
<feature type="domain" description="ABC transmembrane type-2" evidence="7">
    <location>
        <begin position="31"/>
        <end position="258"/>
    </location>
</feature>
<dbReference type="InterPro" id="IPR052902">
    <property type="entry name" value="ABC-2_transporter"/>
</dbReference>
<gene>
    <name evidence="8" type="ORF">A4X20_22015</name>
</gene>
<dbReference type="InterPro" id="IPR013525">
    <property type="entry name" value="ABC2_TM"/>
</dbReference>
<dbReference type="PANTHER" id="PTHR43027">
    <property type="entry name" value="DOXORUBICIN RESISTANCE ABC TRANSPORTER PERMEASE PROTEIN DRRC-RELATED"/>
    <property type="match status" value="1"/>
</dbReference>
<evidence type="ECO:0000313" key="9">
    <source>
        <dbReference type="Proteomes" id="UP000078396"/>
    </source>
</evidence>
<name>A0A178LVL9_MYCIR</name>
<dbReference type="Pfam" id="PF01061">
    <property type="entry name" value="ABC2_membrane"/>
    <property type="match status" value="1"/>
</dbReference>
<evidence type="ECO:0000256" key="2">
    <source>
        <dbReference type="ARBA" id="ARBA00022692"/>
    </source>
</evidence>